<evidence type="ECO:0000313" key="2">
    <source>
        <dbReference type="Proteomes" id="UP001054252"/>
    </source>
</evidence>
<organism evidence="1 2">
    <name type="scientific">Rubroshorea leprosula</name>
    <dbReference type="NCBI Taxonomy" id="152421"/>
    <lineage>
        <taxon>Eukaryota</taxon>
        <taxon>Viridiplantae</taxon>
        <taxon>Streptophyta</taxon>
        <taxon>Embryophyta</taxon>
        <taxon>Tracheophyta</taxon>
        <taxon>Spermatophyta</taxon>
        <taxon>Magnoliopsida</taxon>
        <taxon>eudicotyledons</taxon>
        <taxon>Gunneridae</taxon>
        <taxon>Pentapetalae</taxon>
        <taxon>rosids</taxon>
        <taxon>malvids</taxon>
        <taxon>Malvales</taxon>
        <taxon>Dipterocarpaceae</taxon>
        <taxon>Rubroshorea</taxon>
    </lineage>
</organism>
<dbReference type="EMBL" id="BPVZ01000004">
    <property type="protein sequence ID" value="GKU90571.1"/>
    <property type="molecule type" value="Genomic_DNA"/>
</dbReference>
<reference evidence="1 2" key="1">
    <citation type="journal article" date="2021" name="Commun. Biol.">
        <title>The genome of Shorea leprosula (Dipterocarpaceae) highlights the ecological relevance of drought in aseasonal tropical rainforests.</title>
        <authorList>
            <person name="Ng K.K.S."/>
            <person name="Kobayashi M.J."/>
            <person name="Fawcett J.A."/>
            <person name="Hatakeyama M."/>
            <person name="Paape T."/>
            <person name="Ng C.H."/>
            <person name="Ang C.C."/>
            <person name="Tnah L.H."/>
            <person name="Lee C.T."/>
            <person name="Nishiyama T."/>
            <person name="Sese J."/>
            <person name="O'Brien M.J."/>
            <person name="Copetti D."/>
            <person name="Mohd Noor M.I."/>
            <person name="Ong R.C."/>
            <person name="Putra M."/>
            <person name="Sireger I.Z."/>
            <person name="Indrioko S."/>
            <person name="Kosugi Y."/>
            <person name="Izuno A."/>
            <person name="Isagi Y."/>
            <person name="Lee S.L."/>
            <person name="Shimizu K.K."/>
        </authorList>
    </citation>
    <scope>NUCLEOTIDE SEQUENCE [LARGE SCALE GENOMIC DNA]</scope>
    <source>
        <strain evidence="1">214</strain>
    </source>
</reference>
<comment type="caution">
    <text evidence="1">The sequence shown here is derived from an EMBL/GenBank/DDBJ whole genome shotgun (WGS) entry which is preliminary data.</text>
</comment>
<dbReference type="Proteomes" id="UP001054252">
    <property type="component" value="Unassembled WGS sequence"/>
</dbReference>
<keyword evidence="2" id="KW-1185">Reference proteome</keyword>
<evidence type="ECO:0000313" key="1">
    <source>
        <dbReference type="EMBL" id="GKU90571.1"/>
    </source>
</evidence>
<protein>
    <submittedName>
        <fullName evidence="1">Uncharacterized protein</fullName>
    </submittedName>
</protein>
<dbReference type="AlphaFoldDB" id="A0AAV5HWS8"/>
<accession>A0AAV5HWS8</accession>
<name>A0AAV5HWS8_9ROSI</name>
<sequence>MKCWNREITKNFSRKWPTFKSVRKICQIIGSNRKIIASNMGLAECYNFDKMIYQKVSEVVKRTG</sequence>
<proteinExistence type="predicted"/>
<gene>
    <name evidence="1" type="ORF">SLEP1_g4553</name>
</gene>